<evidence type="ECO:0000313" key="4">
    <source>
        <dbReference type="Proteomes" id="UP000325122"/>
    </source>
</evidence>
<protein>
    <submittedName>
        <fullName evidence="3">MFS transporter</fullName>
    </submittedName>
</protein>
<organism evidence="3 4">
    <name type="scientific">Alkalicaulis satelles</name>
    <dbReference type="NCBI Taxonomy" id="2609175"/>
    <lineage>
        <taxon>Bacteria</taxon>
        <taxon>Pseudomonadati</taxon>
        <taxon>Pseudomonadota</taxon>
        <taxon>Alphaproteobacteria</taxon>
        <taxon>Maricaulales</taxon>
        <taxon>Maricaulaceae</taxon>
        <taxon>Alkalicaulis</taxon>
    </lineage>
</organism>
<keyword evidence="2" id="KW-0812">Transmembrane</keyword>
<feature type="transmembrane region" description="Helical" evidence="2">
    <location>
        <begin position="422"/>
        <end position="441"/>
    </location>
</feature>
<feature type="transmembrane region" description="Helical" evidence="2">
    <location>
        <begin position="192"/>
        <end position="211"/>
    </location>
</feature>
<dbReference type="Gene3D" id="1.20.1250.20">
    <property type="entry name" value="MFS general substrate transporter like domains"/>
    <property type="match status" value="2"/>
</dbReference>
<feature type="transmembrane region" description="Helical" evidence="2">
    <location>
        <begin position="118"/>
        <end position="140"/>
    </location>
</feature>
<dbReference type="InterPro" id="IPR036259">
    <property type="entry name" value="MFS_trans_sf"/>
</dbReference>
<dbReference type="RefSeq" id="WP_150023841.1">
    <property type="nucleotide sequence ID" value="NZ_VWOJ01000004.1"/>
</dbReference>
<evidence type="ECO:0000256" key="1">
    <source>
        <dbReference type="ARBA" id="ARBA00009617"/>
    </source>
</evidence>
<comment type="similarity">
    <text evidence="1">Belongs to the sodium:galactoside symporter (TC 2.A.2) family.</text>
</comment>
<dbReference type="NCBIfam" id="TIGR00792">
    <property type="entry name" value="gph"/>
    <property type="match status" value="1"/>
</dbReference>
<dbReference type="AlphaFoldDB" id="A0A5M6ZAC7"/>
<dbReference type="Pfam" id="PF13347">
    <property type="entry name" value="MFS_2"/>
    <property type="match status" value="1"/>
</dbReference>
<gene>
    <name evidence="3" type="ORF">F1654_12235</name>
</gene>
<feature type="transmembrane region" description="Helical" evidence="2">
    <location>
        <begin position="25"/>
        <end position="42"/>
    </location>
</feature>
<dbReference type="SUPFAM" id="SSF103473">
    <property type="entry name" value="MFS general substrate transporter"/>
    <property type="match status" value="1"/>
</dbReference>
<keyword evidence="2" id="KW-0472">Membrane</keyword>
<feature type="transmembrane region" description="Helical" evidence="2">
    <location>
        <begin position="379"/>
        <end position="402"/>
    </location>
</feature>
<proteinExistence type="inferred from homology"/>
<dbReference type="Proteomes" id="UP000325122">
    <property type="component" value="Unassembled WGS sequence"/>
</dbReference>
<comment type="caution">
    <text evidence="3">The sequence shown here is derived from an EMBL/GenBank/DDBJ whole genome shotgun (WGS) entry which is preliminary data.</text>
</comment>
<dbReference type="GO" id="GO:0015293">
    <property type="term" value="F:symporter activity"/>
    <property type="evidence" value="ECO:0007669"/>
    <property type="project" value="InterPro"/>
</dbReference>
<evidence type="ECO:0000256" key="2">
    <source>
        <dbReference type="SAM" id="Phobius"/>
    </source>
</evidence>
<accession>A0A5M6ZAC7</accession>
<dbReference type="PANTHER" id="PTHR11328">
    <property type="entry name" value="MAJOR FACILITATOR SUPERFAMILY DOMAIN-CONTAINING PROTEIN"/>
    <property type="match status" value="1"/>
</dbReference>
<dbReference type="GO" id="GO:0008643">
    <property type="term" value="P:carbohydrate transport"/>
    <property type="evidence" value="ECO:0007669"/>
    <property type="project" value="InterPro"/>
</dbReference>
<feature type="transmembrane region" description="Helical" evidence="2">
    <location>
        <begin position="87"/>
        <end position="106"/>
    </location>
</feature>
<dbReference type="PANTHER" id="PTHR11328:SF24">
    <property type="entry name" value="MAJOR FACILITATOR SUPERFAMILY (MFS) PROFILE DOMAIN-CONTAINING PROTEIN"/>
    <property type="match status" value="1"/>
</dbReference>
<feature type="transmembrane region" description="Helical" evidence="2">
    <location>
        <begin position="336"/>
        <end position="358"/>
    </location>
</feature>
<dbReference type="CDD" id="cd17332">
    <property type="entry name" value="MFS_MelB_like"/>
    <property type="match status" value="1"/>
</dbReference>
<keyword evidence="4" id="KW-1185">Reference proteome</keyword>
<feature type="transmembrane region" description="Helical" evidence="2">
    <location>
        <begin position="250"/>
        <end position="272"/>
    </location>
</feature>
<evidence type="ECO:0000313" key="3">
    <source>
        <dbReference type="EMBL" id="KAA5801653.1"/>
    </source>
</evidence>
<dbReference type="GO" id="GO:0005886">
    <property type="term" value="C:plasma membrane"/>
    <property type="evidence" value="ECO:0007669"/>
    <property type="project" value="TreeGrafter"/>
</dbReference>
<dbReference type="InterPro" id="IPR001927">
    <property type="entry name" value="Na/Gal_symport"/>
</dbReference>
<feature type="transmembrane region" description="Helical" evidence="2">
    <location>
        <begin position="284"/>
        <end position="304"/>
    </location>
</feature>
<sequence>MTSGAMTGQDHLPAWRKAGYASGDLGLNIYWQGVSLFLFFFYTDIMGIPVWWAGFTIFAASVWDGITDPVMGGIADRTRTKRGRYRPYLLFAAPVLGLGFIATFFAPPGLPGWALVTYALVTHLVLRTLYTVVSIPYAALSARMTFDSAERGALAGWRMQAAALGGLTTAFSTPMIVQAMSTVSGGDPRLGWLLAAVMMALTATLIFWICYGATAEPEDTQAAPPGPGPGLHDILTAAAMLRRNGPLVRVFIAITMASLCLAMMSKMLIYWFKYAIGNEAAAGPALAVTPLVLLVMAPVWVAVAKATSKRIAFMSGCAIGFAGYLAFFILPMRDPASVYLMLALIAVGVSAFAVMFWAMLPDTVEYDEWVSGERNEARVFGFATFAQKAALGLNALLLGVLLDLIGFTPNEAQSEAALTGMKAIMALIPAFGAAVTLAALWRYPIDRAYHAGLRDKIAARMSESSIKEASL</sequence>
<dbReference type="GO" id="GO:0006814">
    <property type="term" value="P:sodium ion transport"/>
    <property type="evidence" value="ECO:0007669"/>
    <property type="project" value="InterPro"/>
</dbReference>
<name>A0A5M6ZAC7_9PROT</name>
<dbReference type="EMBL" id="VWOJ01000004">
    <property type="protein sequence ID" value="KAA5801653.1"/>
    <property type="molecule type" value="Genomic_DNA"/>
</dbReference>
<keyword evidence="2" id="KW-1133">Transmembrane helix</keyword>
<dbReference type="InterPro" id="IPR039672">
    <property type="entry name" value="MFS_2"/>
</dbReference>
<feature type="transmembrane region" description="Helical" evidence="2">
    <location>
        <begin position="311"/>
        <end position="330"/>
    </location>
</feature>
<feature type="transmembrane region" description="Helical" evidence="2">
    <location>
        <begin position="161"/>
        <end position="180"/>
    </location>
</feature>
<reference evidence="3 4" key="1">
    <citation type="submission" date="2019-09" db="EMBL/GenBank/DDBJ databases">
        <authorList>
            <person name="Kevbrin V."/>
            <person name="Grouzdev D.S."/>
        </authorList>
    </citation>
    <scope>NUCLEOTIDE SEQUENCE [LARGE SCALE GENOMIC DNA]</scope>
    <source>
        <strain evidence="3 4">G-192</strain>
    </source>
</reference>